<evidence type="ECO:0008006" key="3">
    <source>
        <dbReference type="Google" id="ProtNLM"/>
    </source>
</evidence>
<organism evidence="2">
    <name type="scientific">Knufia peltigerae</name>
    <dbReference type="NCBI Taxonomy" id="1002370"/>
    <lineage>
        <taxon>Eukaryota</taxon>
        <taxon>Fungi</taxon>
        <taxon>Dikarya</taxon>
        <taxon>Ascomycota</taxon>
        <taxon>Pezizomycotina</taxon>
        <taxon>Eurotiomycetes</taxon>
        <taxon>Chaetothyriomycetidae</taxon>
        <taxon>Chaetothyriales</taxon>
        <taxon>Trichomeriaceae</taxon>
        <taxon>Knufia</taxon>
    </lineage>
</organism>
<dbReference type="EMBL" id="JAPDRN010000119">
    <property type="protein sequence ID" value="KAJ9620819.1"/>
    <property type="molecule type" value="Genomic_DNA"/>
</dbReference>
<dbReference type="AlphaFoldDB" id="A0AA38XTD4"/>
<comment type="caution">
    <text evidence="2">The sequence shown here is derived from an EMBL/GenBank/DDBJ whole genome shotgun (WGS) entry which is preliminary data.</text>
</comment>
<sequence>MRDDNDPGTLELTLPRKRGRPPKFGYAMSDAQRAARYRARRAGQANHADVRHCSDMVLLDKIRAAVSARDTELAGFLVHARMIDMVSTMTTTSDTTTEAAPSSAPLFYTRPVPLQADLHADLRILPGKLEFAASSNSIPLVLGEFSLALHHFPILFAGPSAVPMAAVGVTTDNLFITDGLWDDETYIPAYLRRHPFIFIDTGADNDFLLGIDEESPRIVRGGEEGQPLFVDGKATDMVQQALEFCGQFTREHEQTQAFSKALVDNGLLVERNATVRLPDGREFNLNGFFVVDVEKFIALPDATVIEWHRNGWLALIHQHLMSLGRFNDLTRRQAGRNAA</sequence>
<name>A0AA38XTD4_9EURO</name>
<reference evidence="2" key="1">
    <citation type="submission" date="2022-10" db="EMBL/GenBank/DDBJ databases">
        <title>Culturing micro-colonial fungi from biological soil crusts in the Mojave desert and describing Neophaeococcomyces mojavensis, and introducing the new genera and species Taxawa tesnikishii.</title>
        <authorList>
            <person name="Kurbessoian T."/>
            <person name="Stajich J.E."/>
        </authorList>
    </citation>
    <scope>NUCLEOTIDE SEQUENCE</scope>
    <source>
        <strain evidence="2">TK_35</strain>
    </source>
</reference>
<gene>
    <name evidence="2" type="ORF">H2204_012129</name>
</gene>
<feature type="region of interest" description="Disordered" evidence="1">
    <location>
        <begin position="1"/>
        <end position="25"/>
    </location>
</feature>
<proteinExistence type="predicted"/>
<evidence type="ECO:0000313" key="2">
    <source>
        <dbReference type="EMBL" id="KAJ9620819.1"/>
    </source>
</evidence>
<dbReference type="Pfam" id="PF07277">
    <property type="entry name" value="SapC"/>
    <property type="match status" value="1"/>
</dbReference>
<dbReference type="InterPro" id="IPR010836">
    <property type="entry name" value="SapC"/>
</dbReference>
<evidence type="ECO:0000256" key="1">
    <source>
        <dbReference type="SAM" id="MobiDB-lite"/>
    </source>
</evidence>
<accession>A0AA38XTD4</accession>
<protein>
    <recommendedName>
        <fullName evidence="3">Peptidase</fullName>
    </recommendedName>
</protein>